<evidence type="ECO:0000313" key="2">
    <source>
        <dbReference type="Proteomes" id="UP000483820"/>
    </source>
</evidence>
<dbReference type="Proteomes" id="UP000483820">
    <property type="component" value="Chromosome X"/>
</dbReference>
<gene>
    <name evidence="1" type="ORF">GCK72_022519</name>
</gene>
<comment type="caution">
    <text evidence="1">The sequence shown here is derived from an EMBL/GenBank/DDBJ whole genome shotgun (WGS) entry which is preliminary data.</text>
</comment>
<organism evidence="1 2">
    <name type="scientific">Caenorhabditis remanei</name>
    <name type="common">Caenorhabditis vulgaris</name>
    <dbReference type="NCBI Taxonomy" id="31234"/>
    <lineage>
        <taxon>Eukaryota</taxon>
        <taxon>Metazoa</taxon>
        <taxon>Ecdysozoa</taxon>
        <taxon>Nematoda</taxon>
        <taxon>Chromadorea</taxon>
        <taxon>Rhabditida</taxon>
        <taxon>Rhabditina</taxon>
        <taxon>Rhabditomorpha</taxon>
        <taxon>Rhabditoidea</taxon>
        <taxon>Rhabditidae</taxon>
        <taxon>Peloderinae</taxon>
        <taxon>Caenorhabditis</taxon>
    </lineage>
</organism>
<accession>A0A6A5FU07</accession>
<dbReference type="GeneID" id="78777459"/>
<dbReference type="EMBL" id="WUAV01000006">
    <property type="protein sequence ID" value="KAF1746067.1"/>
    <property type="molecule type" value="Genomic_DNA"/>
</dbReference>
<sequence length="103" mass="11996">MPSSQANANLMRRTLLTHIDMLNNTIADLRQLLPRAQIGRNAAHRGLETVRGLLRTRTRQVEELRAERDALEHQDLRPHCNVCREMFLPKAEKMLRNFAVEQQ</sequence>
<evidence type="ECO:0000313" key="1">
    <source>
        <dbReference type="EMBL" id="KAF1746067.1"/>
    </source>
</evidence>
<reference evidence="1 2" key="1">
    <citation type="submission" date="2019-12" db="EMBL/GenBank/DDBJ databases">
        <title>Chromosome-level assembly of the Caenorhabditis remanei genome.</title>
        <authorList>
            <person name="Teterina A.A."/>
            <person name="Willis J.H."/>
            <person name="Phillips P.C."/>
        </authorList>
    </citation>
    <scope>NUCLEOTIDE SEQUENCE [LARGE SCALE GENOMIC DNA]</scope>
    <source>
        <strain evidence="1 2">PX506</strain>
        <tissue evidence="1">Whole organism</tissue>
    </source>
</reference>
<proteinExistence type="predicted"/>
<name>A0A6A5FU07_CAERE</name>
<dbReference type="KEGG" id="crq:GCK72_022519"/>
<dbReference type="AlphaFoldDB" id="A0A6A5FU07"/>
<protein>
    <submittedName>
        <fullName evidence="1">Uncharacterized protein</fullName>
    </submittedName>
</protein>
<dbReference type="CTD" id="78777459"/>
<dbReference type="RefSeq" id="XP_053578444.1">
    <property type="nucleotide sequence ID" value="XM_053734878.1"/>
</dbReference>